<dbReference type="GO" id="GO:0004984">
    <property type="term" value="F:olfactory receptor activity"/>
    <property type="evidence" value="ECO:0007669"/>
    <property type="project" value="InterPro"/>
</dbReference>
<comment type="caution">
    <text evidence="10">Lacks conserved residue(s) required for the propagation of feature annotation.</text>
</comment>
<dbReference type="PANTHER" id="PTHR21137:SF35">
    <property type="entry name" value="ODORANT RECEPTOR 19A-RELATED"/>
    <property type="match status" value="1"/>
</dbReference>
<comment type="subcellular location">
    <subcellularLocation>
        <location evidence="1 10">Cell membrane</location>
        <topology evidence="1 10">Multi-pass membrane protein</topology>
    </subcellularLocation>
</comment>
<dbReference type="Proteomes" id="UP000479987">
    <property type="component" value="Unassembled WGS sequence"/>
</dbReference>
<keyword evidence="5 10" id="KW-0552">Olfaction</keyword>
<name>A0A6G1LPW7_9HYME</name>
<keyword evidence="4 10" id="KW-0812">Transmembrane</keyword>
<keyword evidence="3 10" id="KW-0716">Sensory transduction</keyword>
<accession>A0A6G1LPW7</accession>
<protein>
    <recommendedName>
        <fullName evidence="10">Odorant receptor</fullName>
    </recommendedName>
</protein>
<evidence type="ECO:0000256" key="6">
    <source>
        <dbReference type="ARBA" id="ARBA00022989"/>
    </source>
</evidence>
<organism evidence="11 12">
    <name type="scientific">Nylanderia fulva</name>
    <dbReference type="NCBI Taxonomy" id="613905"/>
    <lineage>
        <taxon>Eukaryota</taxon>
        <taxon>Metazoa</taxon>
        <taxon>Ecdysozoa</taxon>
        <taxon>Arthropoda</taxon>
        <taxon>Hexapoda</taxon>
        <taxon>Insecta</taxon>
        <taxon>Pterygota</taxon>
        <taxon>Neoptera</taxon>
        <taxon>Endopterygota</taxon>
        <taxon>Hymenoptera</taxon>
        <taxon>Apocrita</taxon>
        <taxon>Aculeata</taxon>
        <taxon>Formicoidea</taxon>
        <taxon>Formicidae</taxon>
        <taxon>Formicinae</taxon>
        <taxon>Nylanderia</taxon>
    </lineage>
</organism>
<feature type="transmembrane region" description="Helical" evidence="10">
    <location>
        <begin position="127"/>
        <end position="152"/>
    </location>
</feature>
<keyword evidence="8 10" id="KW-0675">Receptor</keyword>
<keyword evidence="7 10" id="KW-0472">Membrane</keyword>
<dbReference type="GO" id="GO:0005886">
    <property type="term" value="C:plasma membrane"/>
    <property type="evidence" value="ECO:0007669"/>
    <property type="project" value="UniProtKB-SubCell"/>
</dbReference>
<dbReference type="PANTHER" id="PTHR21137">
    <property type="entry name" value="ODORANT RECEPTOR"/>
    <property type="match status" value="1"/>
</dbReference>
<evidence type="ECO:0000256" key="10">
    <source>
        <dbReference type="RuleBase" id="RU351113"/>
    </source>
</evidence>
<evidence type="ECO:0000256" key="4">
    <source>
        <dbReference type="ARBA" id="ARBA00022692"/>
    </source>
</evidence>
<dbReference type="GO" id="GO:0005549">
    <property type="term" value="F:odorant binding"/>
    <property type="evidence" value="ECO:0007669"/>
    <property type="project" value="InterPro"/>
</dbReference>
<dbReference type="Pfam" id="PF02949">
    <property type="entry name" value="7tm_6"/>
    <property type="match status" value="1"/>
</dbReference>
<evidence type="ECO:0000256" key="7">
    <source>
        <dbReference type="ARBA" id="ARBA00023136"/>
    </source>
</evidence>
<feature type="transmembrane region" description="Helical" evidence="10">
    <location>
        <begin position="338"/>
        <end position="363"/>
    </location>
</feature>
<keyword evidence="9 10" id="KW-0807">Transducer</keyword>
<feature type="transmembrane region" description="Helical" evidence="10">
    <location>
        <begin position="6"/>
        <end position="26"/>
    </location>
</feature>
<reference evidence="11 12" key="1">
    <citation type="submission" date="2019-08" db="EMBL/GenBank/DDBJ databases">
        <title>High quality draft denovo assembly of Nylanderia fulva.</title>
        <authorList>
            <person name="Vargo E.L."/>
            <person name="Tarone A.M."/>
            <person name="Konganti K.R."/>
        </authorList>
    </citation>
    <scope>NUCLEOTIDE SEQUENCE [LARGE SCALE GENOMIC DNA]</scope>
    <source>
        <strain evidence="11">TAMU-Nful-2015</strain>
        <tissue evidence="11">Whole body</tissue>
    </source>
</reference>
<dbReference type="OrthoDB" id="7179992at2759"/>
<feature type="transmembrane region" description="Helical" evidence="10">
    <location>
        <begin position="38"/>
        <end position="61"/>
    </location>
</feature>
<keyword evidence="2" id="KW-1003">Cell membrane</keyword>
<evidence type="ECO:0000256" key="2">
    <source>
        <dbReference type="ARBA" id="ARBA00022475"/>
    </source>
</evidence>
<proteinExistence type="inferred from homology"/>
<evidence type="ECO:0000313" key="11">
    <source>
        <dbReference type="EMBL" id="KAF3054646.1"/>
    </source>
</evidence>
<sequence>MRGKLMLRKFIFIIKLSLFPALAWPLSKDVTRLKKICVQLYHYLGIILAISVQVSLVHNIVNHFDDVVLLVVLILFLSGVTHSLANFIFHRIYSQRIQYVTFEMIHFSESIQPHEDVIIKQYIDRFIVVYGMDVLSLYVSTLLAVIAVPFLMDQPFPMPIEYPFNVYNQPLRTIIYLYHSVVGIHVAAQTSTNILMGLLLWVISARLEILANELRKTTDIYHLVKCIKKHQYLLKCATEISFAVRPFAFTTICCSTIVTIIVLLFLSTDNLTMIYQYTGLIIRTLTEIFMYTWPAESLIETSQDVAETVFQMPWYNQSIKIRKILQIIIQRSRKPITISIPCVMSALSLNYFTSYFSTIVSYFKMLRMFLND</sequence>
<dbReference type="AlphaFoldDB" id="A0A6G1LPW7"/>
<evidence type="ECO:0000256" key="5">
    <source>
        <dbReference type="ARBA" id="ARBA00022725"/>
    </source>
</evidence>
<dbReference type="EMBL" id="SGBU01000001">
    <property type="protein sequence ID" value="KAF3054646.1"/>
    <property type="molecule type" value="Genomic_DNA"/>
</dbReference>
<evidence type="ECO:0000256" key="1">
    <source>
        <dbReference type="ARBA" id="ARBA00004651"/>
    </source>
</evidence>
<evidence type="ECO:0000256" key="8">
    <source>
        <dbReference type="ARBA" id="ARBA00023170"/>
    </source>
</evidence>
<dbReference type="InterPro" id="IPR004117">
    <property type="entry name" value="7tm6_olfct_rcpt"/>
</dbReference>
<evidence type="ECO:0000256" key="9">
    <source>
        <dbReference type="ARBA" id="ARBA00023224"/>
    </source>
</evidence>
<feature type="transmembrane region" description="Helical" evidence="10">
    <location>
        <begin position="247"/>
        <end position="268"/>
    </location>
</feature>
<comment type="caution">
    <text evidence="11">The sequence shown here is derived from an EMBL/GenBank/DDBJ whole genome shotgun (WGS) entry which is preliminary data.</text>
</comment>
<keyword evidence="6 10" id="KW-1133">Transmembrane helix</keyword>
<comment type="similarity">
    <text evidence="10">Belongs to the insect chemoreceptor superfamily. Heteromeric odorant receptor channel (TC 1.A.69) family.</text>
</comment>
<feature type="transmembrane region" description="Helical" evidence="10">
    <location>
        <begin position="67"/>
        <end position="89"/>
    </location>
</feature>
<gene>
    <name evidence="11" type="primary">Or-286</name>
    <name evidence="11" type="synonym">Nful_v1.0-Or-286</name>
    <name evidence="11" type="ORF">NFUL_NFUL000008</name>
</gene>
<evidence type="ECO:0000313" key="12">
    <source>
        <dbReference type="Proteomes" id="UP000479987"/>
    </source>
</evidence>
<evidence type="ECO:0000256" key="3">
    <source>
        <dbReference type="ARBA" id="ARBA00022606"/>
    </source>
</evidence>
<dbReference type="GO" id="GO:0007165">
    <property type="term" value="P:signal transduction"/>
    <property type="evidence" value="ECO:0007669"/>
    <property type="project" value="UniProtKB-KW"/>
</dbReference>
<keyword evidence="12" id="KW-1185">Reference proteome</keyword>